<dbReference type="AlphaFoldDB" id="A0A384K286"/>
<protein>
    <recommendedName>
        <fullName evidence="4">Secreted protein</fullName>
    </recommendedName>
</protein>
<reference evidence="2 3" key="2">
    <citation type="journal article" date="2012" name="Eukaryot. Cell">
        <title>Genome update of Botrytis cinerea strains B05.10 and T4.</title>
        <authorList>
            <person name="Staats M."/>
            <person name="van Kan J.A."/>
        </authorList>
    </citation>
    <scope>NUCLEOTIDE SEQUENCE [LARGE SCALE GENOMIC DNA]</scope>
    <source>
        <strain evidence="2 3">B05.10</strain>
    </source>
</reference>
<organism evidence="2 3">
    <name type="scientific">Botryotinia fuckeliana (strain B05.10)</name>
    <name type="common">Noble rot fungus</name>
    <name type="synonym">Botrytis cinerea</name>
    <dbReference type="NCBI Taxonomy" id="332648"/>
    <lineage>
        <taxon>Eukaryota</taxon>
        <taxon>Fungi</taxon>
        <taxon>Dikarya</taxon>
        <taxon>Ascomycota</taxon>
        <taxon>Pezizomycotina</taxon>
        <taxon>Leotiomycetes</taxon>
        <taxon>Helotiales</taxon>
        <taxon>Sclerotiniaceae</taxon>
        <taxon>Botrytis</taxon>
    </lineage>
</organism>
<name>A0A384K286_BOTFB</name>
<evidence type="ECO:0000313" key="2">
    <source>
        <dbReference type="EMBL" id="ATZ56935.1"/>
    </source>
</evidence>
<accession>A0A384K286</accession>
<dbReference type="Proteomes" id="UP000001798">
    <property type="component" value="Chromosome 14"/>
</dbReference>
<dbReference type="GeneID" id="36394835"/>
<gene>
    <name evidence="2" type="ORF">BCIN_14g01420</name>
</gene>
<reference evidence="2 3" key="3">
    <citation type="journal article" date="2017" name="Mol. Plant Pathol.">
        <title>A gapless genome sequence of the fungus Botrytis cinerea.</title>
        <authorList>
            <person name="Van Kan J.A."/>
            <person name="Stassen J.H."/>
            <person name="Mosbach A."/>
            <person name="Van Der Lee T.A."/>
            <person name="Faino L."/>
            <person name="Farmer A.D."/>
            <person name="Papasotiriou D.G."/>
            <person name="Zhou S."/>
            <person name="Seidl M.F."/>
            <person name="Cottam E."/>
            <person name="Edel D."/>
            <person name="Hahn M."/>
            <person name="Schwartz D.C."/>
            <person name="Dietrich R.A."/>
            <person name="Widdison S."/>
            <person name="Scalliet G."/>
        </authorList>
    </citation>
    <scope>NUCLEOTIDE SEQUENCE [LARGE SCALE GENOMIC DNA]</scope>
    <source>
        <strain evidence="2 3">B05.10</strain>
    </source>
</reference>
<feature type="chain" id="PRO_5016896800" description="Secreted protein" evidence="1">
    <location>
        <begin position="27"/>
        <end position="120"/>
    </location>
</feature>
<reference evidence="2 3" key="1">
    <citation type="journal article" date="2011" name="PLoS Genet.">
        <title>Genomic analysis of the necrotrophic fungal pathogens Sclerotinia sclerotiorum and Botrytis cinerea.</title>
        <authorList>
            <person name="Amselem J."/>
            <person name="Cuomo C.A."/>
            <person name="van Kan J.A."/>
            <person name="Viaud M."/>
            <person name="Benito E.P."/>
            <person name="Couloux A."/>
            <person name="Coutinho P.M."/>
            <person name="de Vries R.P."/>
            <person name="Dyer P.S."/>
            <person name="Fillinger S."/>
            <person name="Fournier E."/>
            <person name="Gout L."/>
            <person name="Hahn M."/>
            <person name="Kohn L."/>
            <person name="Lapalu N."/>
            <person name="Plummer K.M."/>
            <person name="Pradier J.M."/>
            <person name="Quevillon E."/>
            <person name="Sharon A."/>
            <person name="Simon A."/>
            <person name="ten Have A."/>
            <person name="Tudzynski B."/>
            <person name="Tudzynski P."/>
            <person name="Wincker P."/>
            <person name="Andrew M."/>
            <person name="Anthouard V."/>
            <person name="Beever R.E."/>
            <person name="Beffa R."/>
            <person name="Benoit I."/>
            <person name="Bouzid O."/>
            <person name="Brault B."/>
            <person name="Chen Z."/>
            <person name="Choquer M."/>
            <person name="Collemare J."/>
            <person name="Cotton P."/>
            <person name="Danchin E.G."/>
            <person name="Da Silva C."/>
            <person name="Gautier A."/>
            <person name="Giraud C."/>
            <person name="Giraud T."/>
            <person name="Gonzalez C."/>
            <person name="Grossetete S."/>
            <person name="Guldener U."/>
            <person name="Henrissat B."/>
            <person name="Howlett B.J."/>
            <person name="Kodira C."/>
            <person name="Kretschmer M."/>
            <person name="Lappartient A."/>
            <person name="Leroch M."/>
            <person name="Levis C."/>
            <person name="Mauceli E."/>
            <person name="Neuveglise C."/>
            <person name="Oeser B."/>
            <person name="Pearson M."/>
            <person name="Poulain J."/>
            <person name="Poussereau N."/>
            <person name="Quesneville H."/>
            <person name="Rascle C."/>
            <person name="Schumacher J."/>
            <person name="Segurens B."/>
            <person name="Sexton A."/>
            <person name="Silva E."/>
            <person name="Sirven C."/>
            <person name="Soanes D.M."/>
            <person name="Talbot N.J."/>
            <person name="Templeton M."/>
            <person name="Yandava C."/>
            <person name="Yarden O."/>
            <person name="Zeng Q."/>
            <person name="Rollins J.A."/>
            <person name="Lebrun M.H."/>
            <person name="Dickman M."/>
        </authorList>
    </citation>
    <scope>NUCLEOTIDE SEQUENCE [LARGE SCALE GENOMIC DNA]</scope>
    <source>
        <strain evidence="2 3">B05.10</strain>
    </source>
</reference>
<dbReference type="KEGG" id="bfu:BCIN_14g01420"/>
<feature type="signal peptide" evidence="1">
    <location>
        <begin position="1"/>
        <end position="26"/>
    </location>
</feature>
<dbReference type="EMBL" id="CP009818">
    <property type="protein sequence ID" value="ATZ56935.1"/>
    <property type="molecule type" value="Genomic_DNA"/>
</dbReference>
<evidence type="ECO:0000313" key="3">
    <source>
        <dbReference type="Proteomes" id="UP000001798"/>
    </source>
</evidence>
<evidence type="ECO:0000256" key="1">
    <source>
        <dbReference type="SAM" id="SignalP"/>
    </source>
</evidence>
<proteinExistence type="predicted"/>
<keyword evidence="1" id="KW-0732">Signal</keyword>
<dbReference type="RefSeq" id="XP_024552835.1">
    <property type="nucleotide sequence ID" value="XM_024697021.1"/>
</dbReference>
<keyword evidence="3" id="KW-1185">Reference proteome</keyword>
<evidence type="ECO:0008006" key="4">
    <source>
        <dbReference type="Google" id="ProtNLM"/>
    </source>
</evidence>
<sequence length="120" mass="14053">MAVRYFPLLSLSYFSLLLRNFRFCCGKFGSQSWLGSYRIALKFNFEVFRINESVGDKYSVTVCFVCPAGFQRTCVHNTNFHFITHHDLLDSSLRSMIFYWIKFSSRPFVFSGIRGFLIAK</sequence>
<dbReference type="VEuPathDB" id="FungiDB:Bcin14g01420"/>